<dbReference type="SMART" id="SM00860">
    <property type="entry name" value="SMI1_KNR4"/>
    <property type="match status" value="1"/>
</dbReference>
<sequence>MKIDKAFEIIENNIEEAFFTGKINRETINTASSLLGVTFPDSYSRFLEKYGCGDIYGVEIYGIVSDDNVEGRGIPSVVWLTKELRKDGVEYKFIPVSDTGDGGYYVLDTSKISDGECPVVIVEPGSTGWYEDAYENFGAFLLDSLEQSDLS</sequence>
<dbReference type="InterPro" id="IPR037883">
    <property type="entry name" value="Knr4/Smi1-like_sf"/>
</dbReference>
<dbReference type="Pfam" id="PF14567">
    <property type="entry name" value="SUKH_5"/>
    <property type="match status" value="1"/>
</dbReference>
<dbReference type="EMBL" id="JBELPZ010000005">
    <property type="protein sequence ID" value="MFL9844156.1"/>
    <property type="molecule type" value="Genomic_DNA"/>
</dbReference>
<evidence type="ECO:0000313" key="3">
    <source>
        <dbReference type="Proteomes" id="UP001629156"/>
    </source>
</evidence>
<comment type="caution">
    <text evidence="2">The sequence shown here is derived from an EMBL/GenBank/DDBJ whole genome shotgun (WGS) entry which is preliminary data.</text>
</comment>
<accession>A0ABW8YYC4</accession>
<name>A0ABW8YYC4_9FLAO</name>
<dbReference type="RefSeq" id="WP_408084409.1">
    <property type="nucleotide sequence ID" value="NZ_JBELPZ010000005.1"/>
</dbReference>
<organism evidence="2 3">
    <name type="scientific">Flavobacterium rhizosphaerae</name>
    <dbReference type="NCBI Taxonomy" id="3163298"/>
    <lineage>
        <taxon>Bacteria</taxon>
        <taxon>Pseudomonadati</taxon>
        <taxon>Bacteroidota</taxon>
        <taxon>Flavobacteriia</taxon>
        <taxon>Flavobacteriales</taxon>
        <taxon>Flavobacteriaceae</taxon>
        <taxon>Flavobacterium</taxon>
    </lineage>
</organism>
<dbReference type="SUPFAM" id="SSF160631">
    <property type="entry name" value="SMI1/KNR4-like"/>
    <property type="match status" value="1"/>
</dbReference>
<keyword evidence="3" id="KW-1185">Reference proteome</keyword>
<dbReference type="Gene3D" id="3.40.1580.10">
    <property type="entry name" value="SMI1/KNR4-like"/>
    <property type="match status" value="1"/>
</dbReference>
<reference evidence="2 3" key="1">
    <citation type="submission" date="2024-06" db="EMBL/GenBank/DDBJ databases">
        <authorList>
            <person name="Kaempfer P."/>
            <person name="Viver T."/>
        </authorList>
    </citation>
    <scope>NUCLEOTIDE SEQUENCE [LARGE SCALE GENOMIC DNA]</scope>
    <source>
        <strain evidence="2 3">ST-119</strain>
    </source>
</reference>
<dbReference type="Proteomes" id="UP001629156">
    <property type="component" value="Unassembled WGS sequence"/>
</dbReference>
<protein>
    <submittedName>
        <fullName evidence="2">SMI1/KNR4 family protein</fullName>
    </submittedName>
</protein>
<evidence type="ECO:0000313" key="2">
    <source>
        <dbReference type="EMBL" id="MFL9844156.1"/>
    </source>
</evidence>
<dbReference type="InterPro" id="IPR018958">
    <property type="entry name" value="Knr4/Smi1-like_dom"/>
</dbReference>
<evidence type="ECO:0000259" key="1">
    <source>
        <dbReference type="SMART" id="SM00860"/>
    </source>
</evidence>
<gene>
    <name evidence="2" type="ORF">ABS766_06960</name>
</gene>
<proteinExistence type="predicted"/>
<feature type="domain" description="Knr4/Smi1-like" evidence="1">
    <location>
        <begin position="22"/>
        <end position="143"/>
    </location>
</feature>